<feature type="compositionally biased region" description="Pro residues" evidence="5">
    <location>
        <begin position="116"/>
        <end position="127"/>
    </location>
</feature>
<dbReference type="Pfam" id="PF08281">
    <property type="entry name" value="Sigma70_r4_2"/>
    <property type="match status" value="1"/>
</dbReference>
<reference evidence="9" key="1">
    <citation type="submission" date="2017-06" db="EMBL/GenBank/DDBJ databases">
        <title>Genome analysis of Fimbriiglobus ruber SP5, the first member of the order Planctomycetales with confirmed chitinolytic capability.</title>
        <authorList>
            <person name="Ravin N.V."/>
            <person name="Rakitin A.L."/>
            <person name="Ivanova A.A."/>
            <person name="Beletsky A.V."/>
            <person name="Kulichevskaya I.S."/>
            <person name="Mardanov A.V."/>
            <person name="Dedysh S.N."/>
        </authorList>
    </citation>
    <scope>NUCLEOTIDE SEQUENCE [LARGE SCALE GENOMIC DNA]</scope>
    <source>
        <strain evidence="9">SP5</strain>
    </source>
</reference>
<comment type="similarity">
    <text evidence="1">Belongs to the sigma-70 factor family. ECF subfamily.</text>
</comment>
<keyword evidence="3" id="KW-0731">Sigma factor</keyword>
<dbReference type="GO" id="GO:0006352">
    <property type="term" value="P:DNA-templated transcription initiation"/>
    <property type="evidence" value="ECO:0007669"/>
    <property type="project" value="InterPro"/>
</dbReference>
<evidence type="ECO:0000256" key="4">
    <source>
        <dbReference type="ARBA" id="ARBA00023163"/>
    </source>
</evidence>
<evidence type="ECO:0000259" key="7">
    <source>
        <dbReference type="Pfam" id="PF08281"/>
    </source>
</evidence>
<dbReference type="InterPro" id="IPR013249">
    <property type="entry name" value="RNA_pol_sigma70_r4_t2"/>
</dbReference>
<dbReference type="NCBIfam" id="TIGR02937">
    <property type="entry name" value="sigma70-ECF"/>
    <property type="match status" value="1"/>
</dbReference>
<name>A0A225DU67_9BACT</name>
<dbReference type="OrthoDB" id="291047at2"/>
<dbReference type="SUPFAM" id="SSF88946">
    <property type="entry name" value="Sigma2 domain of RNA polymerase sigma factors"/>
    <property type="match status" value="1"/>
</dbReference>
<dbReference type="RefSeq" id="WP_088256753.1">
    <property type="nucleotide sequence ID" value="NZ_NIDE01000009.1"/>
</dbReference>
<feature type="domain" description="RNA polymerase sigma-70 region 2" evidence="6">
    <location>
        <begin position="41"/>
        <end position="108"/>
    </location>
</feature>
<dbReference type="GO" id="GO:0016987">
    <property type="term" value="F:sigma factor activity"/>
    <property type="evidence" value="ECO:0007669"/>
    <property type="project" value="UniProtKB-KW"/>
</dbReference>
<evidence type="ECO:0000259" key="6">
    <source>
        <dbReference type="Pfam" id="PF04542"/>
    </source>
</evidence>
<dbReference type="InterPro" id="IPR013324">
    <property type="entry name" value="RNA_pol_sigma_r3/r4-like"/>
</dbReference>
<dbReference type="InterPro" id="IPR014284">
    <property type="entry name" value="RNA_pol_sigma-70_dom"/>
</dbReference>
<dbReference type="Proteomes" id="UP000214646">
    <property type="component" value="Unassembled WGS sequence"/>
</dbReference>
<dbReference type="CDD" id="cd06171">
    <property type="entry name" value="Sigma70_r4"/>
    <property type="match status" value="1"/>
</dbReference>
<gene>
    <name evidence="8" type="ORF">FRUB_05825</name>
</gene>
<evidence type="ECO:0000256" key="3">
    <source>
        <dbReference type="ARBA" id="ARBA00023082"/>
    </source>
</evidence>
<dbReference type="SUPFAM" id="SSF88659">
    <property type="entry name" value="Sigma3 and sigma4 domains of RNA polymerase sigma factors"/>
    <property type="match status" value="1"/>
</dbReference>
<sequence length="260" mass="27193">MSAKPFLTTASALLRPTAGEADADLLARFVATRDEAAFSALVSRHGPTVWDVCRSILGNRADADDAFQAVFLLLVRRAGRLRMPGSVGAWLHGVAVRVARKARVSAARRREKEAGVPPPAASDPPDPSWAEVRAAVHEALAALPAAYREPLVLCYLRGLTRDATAAELGLSPAALKKRLERARGRLRAALVRGGFGPAILLAVDAVPTCAVPPRLLEAASRLVAGGAIPASVLRLAEGAFPMTFGKLAVVVAVTLGVAPK</sequence>
<dbReference type="AlphaFoldDB" id="A0A225DU67"/>
<keyword evidence="9" id="KW-1185">Reference proteome</keyword>
<protein>
    <submittedName>
        <fullName evidence="8">High-affnity carbon uptake protein Hat/HatR</fullName>
    </submittedName>
</protein>
<keyword evidence="4" id="KW-0804">Transcription</keyword>
<keyword evidence="2" id="KW-0805">Transcription regulation</keyword>
<dbReference type="EMBL" id="NIDE01000009">
    <property type="protein sequence ID" value="OWK39935.1"/>
    <property type="molecule type" value="Genomic_DNA"/>
</dbReference>
<dbReference type="InterPro" id="IPR039425">
    <property type="entry name" value="RNA_pol_sigma-70-like"/>
</dbReference>
<dbReference type="InterPro" id="IPR013325">
    <property type="entry name" value="RNA_pol_sigma_r2"/>
</dbReference>
<evidence type="ECO:0000256" key="2">
    <source>
        <dbReference type="ARBA" id="ARBA00023015"/>
    </source>
</evidence>
<evidence type="ECO:0000256" key="1">
    <source>
        <dbReference type="ARBA" id="ARBA00010641"/>
    </source>
</evidence>
<comment type="caution">
    <text evidence="8">The sequence shown here is derived from an EMBL/GenBank/DDBJ whole genome shotgun (WGS) entry which is preliminary data.</text>
</comment>
<dbReference type="Pfam" id="PF04542">
    <property type="entry name" value="Sigma70_r2"/>
    <property type="match status" value="1"/>
</dbReference>
<dbReference type="GO" id="GO:0003677">
    <property type="term" value="F:DNA binding"/>
    <property type="evidence" value="ECO:0007669"/>
    <property type="project" value="InterPro"/>
</dbReference>
<dbReference type="PANTHER" id="PTHR43133">
    <property type="entry name" value="RNA POLYMERASE ECF-TYPE SIGMA FACTO"/>
    <property type="match status" value="1"/>
</dbReference>
<dbReference type="Gene3D" id="1.10.10.10">
    <property type="entry name" value="Winged helix-like DNA-binding domain superfamily/Winged helix DNA-binding domain"/>
    <property type="match status" value="1"/>
</dbReference>
<dbReference type="Gene3D" id="1.10.1740.10">
    <property type="match status" value="1"/>
</dbReference>
<feature type="domain" description="RNA polymerase sigma factor 70 region 4 type 2" evidence="7">
    <location>
        <begin position="134"/>
        <end position="186"/>
    </location>
</feature>
<evidence type="ECO:0000313" key="8">
    <source>
        <dbReference type="EMBL" id="OWK39935.1"/>
    </source>
</evidence>
<organism evidence="8 9">
    <name type="scientific">Fimbriiglobus ruber</name>
    <dbReference type="NCBI Taxonomy" id="1908690"/>
    <lineage>
        <taxon>Bacteria</taxon>
        <taxon>Pseudomonadati</taxon>
        <taxon>Planctomycetota</taxon>
        <taxon>Planctomycetia</taxon>
        <taxon>Gemmatales</taxon>
        <taxon>Gemmataceae</taxon>
        <taxon>Fimbriiglobus</taxon>
    </lineage>
</organism>
<dbReference type="PANTHER" id="PTHR43133:SF51">
    <property type="entry name" value="RNA POLYMERASE SIGMA FACTOR"/>
    <property type="match status" value="1"/>
</dbReference>
<dbReference type="InterPro" id="IPR007627">
    <property type="entry name" value="RNA_pol_sigma70_r2"/>
</dbReference>
<dbReference type="InterPro" id="IPR036388">
    <property type="entry name" value="WH-like_DNA-bd_sf"/>
</dbReference>
<accession>A0A225DU67</accession>
<proteinExistence type="inferred from homology"/>
<evidence type="ECO:0000256" key="5">
    <source>
        <dbReference type="SAM" id="MobiDB-lite"/>
    </source>
</evidence>
<evidence type="ECO:0000313" key="9">
    <source>
        <dbReference type="Proteomes" id="UP000214646"/>
    </source>
</evidence>
<feature type="region of interest" description="Disordered" evidence="5">
    <location>
        <begin position="108"/>
        <end position="128"/>
    </location>
</feature>